<feature type="transmembrane region" description="Helical" evidence="6">
    <location>
        <begin position="158"/>
        <end position="177"/>
    </location>
</feature>
<accession>K0J5U5</accession>
<dbReference type="InterPro" id="IPR036259">
    <property type="entry name" value="MFS_trans_sf"/>
</dbReference>
<dbReference type="AlphaFoldDB" id="K0J5U5"/>
<dbReference type="GO" id="GO:0022857">
    <property type="term" value="F:transmembrane transporter activity"/>
    <property type="evidence" value="ECO:0007669"/>
    <property type="project" value="InterPro"/>
</dbReference>
<protein>
    <submittedName>
        <fullName evidence="8">Major facilitator superfamily transporter</fullName>
    </submittedName>
</protein>
<dbReference type="OrthoDB" id="9793283at2"/>
<keyword evidence="3 6" id="KW-0812">Transmembrane</keyword>
<evidence type="ECO:0000256" key="4">
    <source>
        <dbReference type="ARBA" id="ARBA00022989"/>
    </source>
</evidence>
<dbReference type="InterPro" id="IPR020846">
    <property type="entry name" value="MFS_dom"/>
</dbReference>
<proteinExistence type="predicted"/>
<feature type="transmembrane region" description="Helical" evidence="6">
    <location>
        <begin position="198"/>
        <end position="219"/>
    </location>
</feature>
<feature type="transmembrane region" description="Helical" evidence="6">
    <location>
        <begin position="330"/>
        <end position="348"/>
    </location>
</feature>
<evidence type="ECO:0000313" key="8">
    <source>
        <dbReference type="EMBL" id="BAM48431.1"/>
    </source>
</evidence>
<evidence type="ECO:0000259" key="7">
    <source>
        <dbReference type="PROSITE" id="PS50850"/>
    </source>
</evidence>
<dbReference type="GO" id="GO:0005886">
    <property type="term" value="C:plasma membrane"/>
    <property type="evidence" value="ECO:0007669"/>
    <property type="project" value="UniProtKB-SubCell"/>
</dbReference>
<keyword evidence="4 6" id="KW-1133">Transmembrane helix</keyword>
<comment type="subcellular location">
    <subcellularLocation>
        <location evidence="1">Cell membrane</location>
        <topology evidence="1">Multi-pass membrane protein</topology>
    </subcellularLocation>
</comment>
<feature type="transmembrane region" description="Helical" evidence="6">
    <location>
        <begin position="39"/>
        <end position="61"/>
    </location>
</feature>
<keyword evidence="9" id="KW-1185">Reference proteome</keyword>
<dbReference type="SUPFAM" id="SSF103473">
    <property type="entry name" value="MFS general substrate transporter"/>
    <property type="match status" value="1"/>
</dbReference>
<evidence type="ECO:0000256" key="6">
    <source>
        <dbReference type="SAM" id="Phobius"/>
    </source>
</evidence>
<evidence type="ECO:0000256" key="2">
    <source>
        <dbReference type="ARBA" id="ARBA00022448"/>
    </source>
</evidence>
<dbReference type="STRING" id="698758.AXY_22990"/>
<dbReference type="InterPro" id="IPR050930">
    <property type="entry name" value="MFS_Vesicular_Transporter"/>
</dbReference>
<sequence>MKMIYIIFALLFVSVFEVFAHSSIISSFMVVLGGSDMMLIILFVVYLMAVMIGAILSGYLIDQVGAKFISIIGLFAVSGILVVYLFVHSPGQLLTIRFVHGLFSGFLFTSILVQLSTIETSVVKGSFIKYSACIICLASFLGSSFGVIMSKHFVVESVFYSISLLIFALGVVSIFIIKEPEVAQRILSFSKYLKATFVLVNQSVMGYSYSAALLLMFTQGTLHYLLPQKIATLGESSSLTVYLLTVFILVSSIVLLLPTKKLFERFSTEIIIIFGMLILSLCLFMISFINLVPILYILMTMYGFGFACVLLPILQGVVEGPSDVNRGIGFGLLICFMAFGVLAGPFVTGVFPTISLSFLIGGFILALCSAYYGFSIKLNQINSMINN</sequence>
<feature type="transmembrane region" description="Helical" evidence="6">
    <location>
        <begin position="239"/>
        <end position="258"/>
    </location>
</feature>
<dbReference type="HOGENOM" id="CLU_001265_10_14_9"/>
<dbReference type="KEGG" id="axl:AXY_22990"/>
<dbReference type="PANTHER" id="PTHR23506:SF23">
    <property type="entry name" value="GH10249P"/>
    <property type="match status" value="1"/>
</dbReference>
<evidence type="ECO:0000256" key="1">
    <source>
        <dbReference type="ARBA" id="ARBA00004651"/>
    </source>
</evidence>
<evidence type="ECO:0000256" key="3">
    <source>
        <dbReference type="ARBA" id="ARBA00022692"/>
    </source>
</evidence>
<feature type="transmembrane region" description="Helical" evidence="6">
    <location>
        <begin position="127"/>
        <end position="146"/>
    </location>
</feature>
<feature type="transmembrane region" description="Helical" evidence="6">
    <location>
        <begin position="68"/>
        <end position="87"/>
    </location>
</feature>
<evidence type="ECO:0000313" key="9">
    <source>
        <dbReference type="Proteomes" id="UP000006294"/>
    </source>
</evidence>
<feature type="transmembrane region" description="Helical" evidence="6">
    <location>
        <begin position="270"/>
        <end position="289"/>
    </location>
</feature>
<dbReference type="EMBL" id="AP012050">
    <property type="protein sequence ID" value="BAM48431.1"/>
    <property type="molecule type" value="Genomic_DNA"/>
</dbReference>
<dbReference type="Gene3D" id="1.20.1250.20">
    <property type="entry name" value="MFS general substrate transporter like domains"/>
    <property type="match status" value="2"/>
</dbReference>
<feature type="transmembrane region" description="Helical" evidence="6">
    <location>
        <begin position="295"/>
        <end position="318"/>
    </location>
</feature>
<dbReference type="Pfam" id="PF07690">
    <property type="entry name" value="MFS_1"/>
    <property type="match status" value="1"/>
</dbReference>
<name>K0J5U5_AMPXN</name>
<keyword evidence="5 6" id="KW-0472">Membrane</keyword>
<reference evidence="8 9" key="1">
    <citation type="submission" date="2011-01" db="EMBL/GenBank/DDBJ databases">
        <title>Whole genome sequence of Amphibacillus xylinus NBRC 15112.</title>
        <authorList>
            <person name="Nakazawa H."/>
            <person name="Katano Y."/>
            <person name="Nakamura S."/>
            <person name="Sasagawa M."/>
            <person name="Fukada J."/>
            <person name="Arai T."/>
            <person name="Sasakura N."/>
            <person name="Mochizuki D."/>
            <person name="Hosoyama A."/>
            <person name="Harada K."/>
            <person name="Horikawa H."/>
            <person name="Kato Y."/>
            <person name="Harada T."/>
            <person name="Sasaki K."/>
            <person name="Sekiguchi M."/>
            <person name="Hodoyama M."/>
            <person name="Nishiko R."/>
            <person name="Narita H."/>
            <person name="Hanamaki A."/>
            <person name="Hata C."/>
            <person name="Konno Y."/>
            <person name="Niimura Y."/>
            <person name="Yamazaki S."/>
            <person name="Fujita N."/>
        </authorList>
    </citation>
    <scope>NUCLEOTIDE SEQUENCE [LARGE SCALE GENOMIC DNA]</scope>
    <source>
        <strain evidence="9">ATCC 51415 / DSM 6626 / JCM 7361 / LMG 17667 / NBRC 15112 / Ep01</strain>
    </source>
</reference>
<keyword evidence="2" id="KW-0813">Transport</keyword>
<feature type="domain" description="Major facilitator superfamily (MFS) profile" evidence="7">
    <location>
        <begin position="3"/>
        <end position="380"/>
    </location>
</feature>
<dbReference type="Proteomes" id="UP000006294">
    <property type="component" value="Chromosome"/>
</dbReference>
<dbReference type="InterPro" id="IPR011701">
    <property type="entry name" value="MFS"/>
</dbReference>
<dbReference type="eggNOG" id="COG0477">
    <property type="taxonomic scope" value="Bacteria"/>
</dbReference>
<feature type="transmembrane region" description="Helical" evidence="6">
    <location>
        <begin position="93"/>
        <end position="115"/>
    </location>
</feature>
<feature type="transmembrane region" description="Helical" evidence="6">
    <location>
        <begin position="354"/>
        <end position="374"/>
    </location>
</feature>
<evidence type="ECO:0000256" key="5">
    <source>
        <dbReference type="ARBA" id="ARBA00023136"/>
    </source>
</evidence>
<organism evidence="8 9">
    <name type="scientific">Amphibacillus xylanus (strain ATCC 51415 / DSM 6626 / JCM 7361 / LMG 17667 / NBRC 15112 / Ep01)</name>
    <dbReference type="NCBI Taxonomy" id="698758"/>
    <lineage>
        <taxon>Bacteria</taxon>
        <taxon>Bacillati</taxon>
        <taxon>Bacillota</taxon>
        <taxon>Bacilli</taxon>
        <taxon>Bacillales</taxon>
        <taxon>Bacillaceae</taxon>
        <taxon>Amphibacillus</taxon>
    </lineage>
</organism>
<gene>
    <name evidence="8" type="ordered locus">AXY_22990</name>
</gene>
<dbReference type="PROSITE" id="PS50850">
    <property type="entry name" value="MFS"/>
    <property type="match status" value="1"/>
</dbReference>
<dbReference type="PANTHER" id="PTHR23506">
    <property type="entry name" value="GH10249P"/>
    <property type="match status" value="1"/>
</dbReference>